<organism evidence="1 2">
    <name type="scientific">Chitinophaga barathri</name>
    <dbReference type="NCBI Taxonomy" id="1647451"/>
    <lineage>
        <taxon>Bacteria</taxon>
        <taxon>Pseudomonadati</taxon>
        <taxon>Bacteroidota</taxon>
        <taxon>Chitinophagia</taxon>
        <taxon>Chitinophagales</taxon>
        <taxon>Chitinophagaceae</taxon>
        <taxon>Chitinophaga</taxon>
    </lineage>
</organism>
<accession>A0A3N4M754</accession>
<evidence type="ECO:0008006" key="3">
    <source>
        <dbReference type="Google" id="ProtNLM"/>
    </source>
</evidence>
<evidence type="ECO:0000313" key="2">
    <source>
        <dbReference type="Proteomes" id="UP000279089"/>
    </source>
</evidence>
<proteinExistence type="predicted"/>
<evidence type="ECO:0000313" key="1">
    <source>
        <dbReference type="EMBL" id="RPD39161.1"/>
    </source>
</evidence>
<dbReference type="OrthoDB" id="637392at2"/>
<dbReference type="RefSeq" id="WP_120518310.1">
    <property type="nucleotide sequence ID" value="NZ_QXZY01000012.1"/>
</dbReference>
<protein>
    <recommendedName>
        <fullName evidence="3">VCBS repeat-containing protein</fullName>
    </recommendedName>
</protein>
<comment type="caution">
    <text evidence="1">The sequence shown here is derived from an EMBL/GenBank/DDBJ whole genome shotgun (WGS) entry which is preliminary data.</text>
</comment>
<gene>
    <name evidence="1" type="ORF">EG028_21355</name>
</gene>
<reference evidence="2" key="1">
    <citation type="submission" date="2018-11" db="EMBL/GenBank/DDBJ databases">
        <title>Chitinophaga lutea sp.nov., isolate from arsenic contaminated soil.</title>
        <authorList>
            <person name="Zong Y."/>
        </authorList>
    </citation>
    <scope>NUCLEOTIDE SEQUENCE [LARGE SCALE GENOMIC DNA]</scope>
    <source>
        <strain evidence="2">YLT18</strain>
    </source>
</reference>
<keyword evidence="2" id="KW-1185">Reference proteome</keyword>
<name>A0A3N4M754_9BACT</name>
<sequence>MKHLLIPVLMCFVACQLQPRPNQAVVEAMIRSMDSTEKHNKKLPPNGIWKKDTLYVTGDFNGDRRKDTAYSFMSDSVNTFYDLCYVRFTSGSLPDLEPTQGRKRLVNEGDLDYDGVDELSAFGEVSPDCSVSHITFSFKKGKWEVFTGPHYLTTSCAPMTDKDLQKCMVLENDTLFLWIGMRTNNKFSPHKMTLRTAEYYTME</sequence>
<dbReference type="Proteomes" id="UP000279089">
    <property type="component" value="Unassembled WGS sequence"/>
</dbReference>
<dbReference type="EMBL" id="RMBX01000012">
    <property type="protein sequence ID" value="RPD39161.1"/>
    <property type="molecule type" value="Genomic_DNA"/>
</dbReference>
<dbReference type="AlphaFoldDB" id="A0A3N4M754"/>